<comment type="subcellular location">
    <subcellularLocation>
        <location evidence="1">Membrane</location>
        <topology evidence="1">Multi-pass membrane protein</topology>
    </subcellularLocation>
</comment>
<evidence type="ECO:0000256" key="1">
    <source>
        <dbReference type="ARBA" id="ARBA00004141"/>
    </source>
</evidence>
<sequence length="344" mass="38044">MTELILAVSLAVSISAVCSLFEAVLYSVPLRHIEAMVQAGKPGGRILKNLRRHVERPISAILSLNTIANTAGAAFAGAAATAVFGHQWLGYFFALFTLAILLFSEIIPKTAGVVYGRSLVAVVAYPLKGLVWVMTPAIWLSGLVTRLISRGKREEAITAEEIQLMARLSRRTGGILFYQEQTIRRILTLQEKMAKDVMTPRTVVFSLNKHLTLKESIAAAGGWEHSRIPVYDQGIEDVVGVVNTREILIAFSEGNEDKTLAELMRPVHFVAETARLNEVLSEFLELRQHLFAVIDEYGGLSGLISLEDILEEILGREIVDESDEVTDKREFARERQVTKVSLSD</sequence>
<feature type="transmembrane region" description="Helical" evidence="9">
    <location>
        <begin position="88"/>
        <end position="107"/>
    </location>
</feature>
<dbReference type="PANTHER" id="PTHR22777:SF4">
    <property type="entry name" value="UPF0053 PROTEIN SLL1254"/>
    <property type="match status" value="1"/>
</dbReference>
<proteinExistence type="predicted"/>
<dbReference type="InterPro" id="IPR044751">
    <property type="entry name" value="Ion_transp-like_CBS"/>
</dbReference>
<keyword evidence="2 8" id="KW-0812">Transmembrane</keyword>
<evidence type="ECO:0000256" key="6">
    <source>
        <dbReference type="ARBA" id="ARBA00023136"/>
    </source>
</evidence>
<evidence type="ECO:0000256" key="5">
    <source>
        <dbReference type="ARBA" id="ARBA00023122"/>
    </source>
</evidence>
<dbReference type="Gene3D" id="3.10.580.10">
    <property type="entry name" value="CBS-domain"/>
    <property type="match status" value="1"/>
</dbReference>
<dbReference type="Proteomes" id="UP000650524">
    <property type="component" value="Unassembled WGS sequence"/>
</dbReference>
<dbReference type="CDD" id="cd04590">
    <property type="entry name" value="CBS_pair_CorC_HlyC_assoc"/>
    <property type="match status" value="1"/>
</dbReference>
<feature type="domain" description="CNNM transmembrane" evidence="11">
    <location>
        <begin position="1"/>
        <end position="181"/>
    </location>
</feature>
<dbReference type="PROSITE" id="PS51371">
    <property type="entry name" value="CBS"/>
    <property type="match status" value="1"/>
</dbReference>
<keyword evidence="6 8" id="KW-0472">Membrane</keyword>
<feature type="transmembrane region" description="Helical" evidence="9">
    <location>
        <begin position="6"/>
        <end position="28"/>
    </location>
</feature>
<keyword evidence="3" id="KW-0677">Repeat</keyword>
<evidence type="ECO:0000256" key="9">
    <source>
        <dbReference type="SAM" id="Phobius"/>
    </source>
</evidence>
<dbReference type="InterPro" id="IPR046342">
    <property type="entry name" value="CBS_dom_sf"/>
</dbReference>
<keyword evidence="4 8" id="KW-1133">Transmembrane helix</keyword>
<keyword evidence="5 7" id="KW-0129">CBS domain</keyword>
<dbReference type="Pfam" id="PF00571">
    <property type="entry name" value="CBS"/>
    <property type="match status" value="2"/>
</dbReference>
<evidence type="ECO:0000256" key="8">
    <source>
        <dbReference type="PROSITE-ProRule" id="PRU01193"/>
    </source>
</evidence>
<evidence type="ECO:0000313" key="13">
    <source>
        <dbReference type="Proteomes" id="UP000650524"/>
    </source>
</evidence>
<evidence type="ECO:0000256" key="3">
    <source>
        <dbReference type="ARBA" id="ARBA00022737"/>
    </source>
</evidence>
<evidence type="ECO:0000313" key="12">
    <source>
        <dbReference type="EMBL" id="MBC8175983.1"/>
    </source>
</evidence>
<comment type="caution">
    <text evidence="12">The sequence shown here is derived from an EMBL/GenBank/DDBJ whole genome shotgun (WGS) entry which is preliminary data.</text>
</comment>
<evidence type="ECO:0000256" key="7">
    <source>
        <dbReference type="PROSITE-ProRule" id="PRU00703"/>
    </source>
</evidence>
<dbReference type="PROSITE" id="PS51846">
    <property type="entry name" value="CNNM"/>
    <property type="match status" value="1"/>
</dbReference>
<reference evidence="12 13" key="1">
    <citation type="submission" date="2020-08" db="EMBL/GenBank/DDBJ databases">
        <title>Bridging the membrane lipid divide: bacteria of the FCB group superphylum have the potential to synthesize archaeal ether lipids.</title>
        <authorList>
            <person name="Villanueva L."/>
            <person name="Von Meijenfeldt F.A.B."/>
            <person name="Westbye A.B."/>
            <person name="Yadav S."/>
            <person name="Hopmans E.C."/>
            <person name="Dutilh B.E."/>
            <person name="Sinninghe Damste J.S."/>
        </authorList>
    </citation>
    <scope>NUCLEOTIDE SEQUENCE [LARGE SCALE GENOMIC DNA]</scope>
    <source>
        <strain evidence="12">NIOZ-UU27</strain>
    </source>
</reference>
<evidence type="ECO:0000259" key="11">
    <source>
        <dbReference type="PROSITE" id="PS51846"/>
    </source>
</evidence>
<feature type="domain" description="CBS" evidence="10">
    <location>
        <begin position="263"/>
        <end position="321"/>
    </location>
</feature>
<dbReference type="Pfam" id="PF01595">
    <property type="entry name" value="CNNM"/>
    <property type="match status" value="1"/>
</dbReference>
<dbReference type="AlphaFoldDB" id="A0A8J6MY86"/>
<dbReference type="GO" id="GO:0005886">
    <property type="term" value="C:plasma membrane"/>
    <property type="evidence" value="ECO:0007669"/>
    <property type="project" value="TreeGrafter"/>
</dbReference>
<dbReference type="InterPro" id="IPR002550">
    <property type="entry name" value="CNNM"/>
</dbReference>
<organism evidence="12 13">
    <name type="scientific">Candidatus Desulfacyla euxinica</name>
    <dbReference type="NCBI Taxonomy" id="2841693"/>
    <lineage>
        <taxon>Bacteria</taxon>
        <taxon>Deltaproteobacteria</taxon>
        <taxon>Candidatus Desulfacyla</taxon>
    </lineage>
</organism>
<evidence type="ECO:0000256" key="2">
    <source>
        <dbReference type="ARBA" id="ARBA00022692"/>
    </source>
</evidence>
<gene>
    <name evidence="12" type="ORF">H8E19_01155</name>
</gene>
<dbReference type="PANTHER" id="PTHR22777">
    <property type="entry name" value="HEMOLYSIN-RELATED"/>
    <property type="match status" value="1"/>
</dbReference>
<feature type="transmembrane region" description="Helical" evidence="9">
    <location>
        <begin position="119"/>
        <end position="140"/>
    </location>
</feature>
<dbReference type="EMBL" id="JACNJD010000066">
    <property type="protein sequence ID" value="MBC8175983.1"/>
    <property type="molecule type" value="Genomic_DNA"/>
</dbReference>
<name>A0A8J6MY86_9DELT</name>
<evidence type="ECO:0000256" key="4">
    <source>
        <dbReference type="ARBA" id="ARBA00022989"/>
    </source>
</evidence>
<dbReference type="SUPFAM" id="SSF54631">
    <property type="entry name" value="CBS-domain pair"/>
    <property type="match status" value="1"/>
</dbReference>
<accession>A0A8J6MY86</accession>
<protein>
    <submittedName>
        <fullName evidence="12">HlyC/CorC family transporter</fullName>
    </submittedName>
</protein>
<evidence type="ECO:0000259" key="10">
    <source>
        <dbReference type="PROSITE" id="PS51371"/>
    </source>
</evidence>
<dbReference type="InterPro" id="IPR000644">
    <property type="entry name" value="CBS_dom"/>
</dbReference>
<feature type="transmembrane region" description="Helical" evidence="9">
    <location>
        <begin position="58"/>
        <end position="82"/>
    </location>
</feature>